<organism evidence="1 3">
    <name type="scientific">Rotaria magnacalcarata</name>
    <dbReference type="NCBI Taxonomy" id="392030"/>
    <lineage>
        <taxon>Eukaryota</taxon>
        <taxon>Metazoa</taxon>
        <taxon>Spiralia</taxon>
        <taxon>Gnathifera</taxon>
        <taxon>Rotifera</taxon>
        <taxon>Eurotatoria</taxon>
        <taxon>Bdelloidea</taxon>
        <taxon>Philodinida</taxon>
        <taxon>Philodinidae</taxon>
        <taxon>Rotaria</taxon>
    </lineage>
</organism>
<protein>
    <submittedName>
        <fullName evidence="1">Uncharacterized protein</fullName>
    </submittedName>
</protein>
<reference evidence="1" key="1">
    <citation type="submission" date="2021-02" db="EMBL/GenBank/DDBJ databases">
        <authorList>
            <person name="Nowell W R."/>
        </authorList>
    </citation>
    <scope>NUCLEOTIDE SEQUENCE</scope>
</reference>
<accession>A0A8S2ZIQ6</accession>
<sequence>MNEAFNLYIQITYTTHPAVAGASTALSDAASKYRFL</sequence>
<dbReference type="EMBL" id="CAJOBI010111020">
    <property type="protein sequence ID" value="CAF4633056.1"/>
    <property type="molecule type" value="Genomic_DNA"/>
</dbReference>
<evidence type="ECO:0000313" key="1">
    <source>
        <dbReference type="EMBL" id="CAF4633056.1"/>
    </source>
</evidence>
<proteinExistence type="predicted"/>
<dbReference type="AlphaFoldDB" id="A0A8S2ZIQ6"/>
<dbReference type="Proteomes" id="UP000676336">
    <property type="component" value="Unassembled WGS sequence"/>
</dbReference>
<evidence type="ECO:0000313" key="2">
    <source>
        <dbReference type="EMBL" id="CAF4991400.1"/>
    </source>
</evidence>
<gene>
    <name evidence="1" type="ORF">SMN809_LOCUS40364</name>
    <name evidence="2" type="ORF">SMN809_LOCUS56305</name>
</gene>
<comment type="caution">
    <text evidence="1">The sequence shown here is derived from an EMBL/GenBank/DDBJ whole genome shotgun (WGS) entry which is preliminary data.</text>
</comment>
<dbReference type="EMBL" id="CAJOBI010200891">
    <property type="protein sequence ID" value="CAF4991400.1"/>
    <property type="molecule type" value="Genomic_DNA"/>
</dbReference>
<evidence type="ECO:0000313" key="3">
    <source>
        <dbReference type="Proteomes" id="UP000676336"/>
    </source>
</evidence>
<feature type="non-terminal residue" evidence="1">
    <location>
        <position position="36"/>
    </location>
</feature>
<name>A0A8S2ZIQ6_9BILA</name>